<dbReference type="EMBL" id="BIFR01000001">
    <property type="protein sequence ID" value="GCE12379.1"/>
    <property type="molecule type" value="Genomic_DNA"/>
</dbReference>
<protein>
    <submittedName>
        <fullName evidence="10">Pyridine nucleotide-disulfide oxidoreductase</fullName>
    </submittedName>
</protein>
<comment type="similarity">
    <text evidence="1">Belongs to the class-I pyridine nucleotide-disulfide oxidoreductase family.</text>
</comment>
<evidence type="ECO:0000256" key="1">
    <source>
        <dbReference type="ARBA" id="ARBA00007532"/>
    </source>
</evidence>
<evidence type="ECO:0000256" key="7">
    <source>
        <dbReference type="PIRSR" id="PIRSR000350-4"/>
    </source>
</evidence>
<feature type="disulfide bond" description="Redox-active" evidence="7">
    <location>
        <begin position="45"/>
        <end position="50"/>
    </location>
</feature>
<evidence type="ECO:0000256" key="3">
    <source>
        <dbReference type="ARBA" id="ARBA00022827"/>
    </source>
</evidence>
<reference evidence="11" key="1">
    <citation type="submission" date="2018-12" db="EMBL/GenBank/DDBJ databases">
        <title>Tengunoibacter tsumagoiensis gen. nov., sp. nov., Dictyobacter kobayashii sp. nov., D. alpinus sp. nov., and D. joshuensis sp. nov. and description of Dictyobacteraceae fam. nov. within the order Ktedonobacterales isolated from Tengu-no-mugimeshi.</title>
        <authorList>
            <person name="Wang C.M."/>
            <person name="Zheng Y."/>
            <person name="Sakai Y."/>
            <person name="Toyoda A."/>
            <person name="Minakuchi Y."/>
            <person name="Abe K."/>
            <person name="Yokota A."/>
            <person name="Yabe S."/>
        </authorList>
    </citation>
    <scope>NUCLEOTIDE SEQUENCE [LARGE SCALE GENOMIC DNA]</scope>
    <source>
        <strain evidence="11">Uno3</strain>
    </source>
</reference>
<evidence type="ECO:0000259" key="8">
    <source>
        <dbReference type="Pfam" id="PF02852"/>
    </source>
</evidence>
<evidence type="ECO:0000259" key="9">
    <source>
        <dbReference type="Pfam" id="PF07992"/>
    </source>
</evidence>
<dbReference type="PANTHER" id="PTHR43014:SF4">
    <property type="entry name" value="PYRIDINE NUCLEOTIDE-DISULFIDE OXIDOREDUCTASE RCLA-RELATED"/>
    <property type="match status" value="1"/>
</dbReference>
<organism evidence="10 11">
    <name type="scientific">Tengunoibacter tsumagoiensis</name>
    <dbReference type="NCBI Taxonomy" id="2014871"/>
    <lineage>
        <taxon>Bacteria</taxon>
        <taxon>Bacillati</taxon>
        <taxon>Chloroflexota</taxon>
        <taxon>Ktedonobacteria</taxon>
        <taxon>Ktedonobacterales</taxon>
        <taxon>Dictyobacteraceae</taxon>
        <taxon>Tengunoibacter</taxon>
    </lineage>
</organism>
<keyword evidence="2" id="KW-0285">Flavoprotein</keyword>
<proteinExistence type="inferred from homology"/>
<dbReference type="PRINTS" id="PR00411">
    <property type="entry name" value="PNDRDTASEI"/>
</dbReference>
<dbReference type="InterPro" id="IPR001100">
    <property type="entry name" value="Pyr_nuc-diS_OxRdtase"/>
</dbReference>
<evidence type="ECO:0000256" key="5">
    <source>
        <dbReference type="PIRSR" id="PIRSR000350-2"/>
    </source>
</evidence>
<feature type="binding site" evidence="6">
    <location>
        <begin position="181"/>
        <end position="188"/>
    </location>
    <ligand>
        <name>NAD(+)</name>
        <dbReference type="ChEBI" id="CHEBI:57540"/>
    </ligand>
</feature>
<feature type="binding site" evidence="6">
    <location>
        <position position="272"/>
    </location>
    <ligand>
        <name>NAD(+)</name>
        <dbReference type="ChEBI" id="CHEBI:57540"/>
    </ligand>
</feature>
<dbReference type="Gene3D" id="3.30.390.30">
    <property type="match status" value="1"/>
</dbReference>
<dbReference type="InterPro" id="IPR023753">
    <property type="entry name" value="FAD/NAD-binding_dom"/>
</dbReference>
<dbReference type="GO" id="GO:0003955">
    <property type="term" value="F:NAD(P)H dehydrogenase (quinone) activity"/>
    <property type="evidence" value="ECO:0007669"/>
    <property type="project" value="TreeGrafter"/>
</dbReference>
<name>A0A401ZZY0_9CHLR</name>
<dbReference type="Gene3D" id="3.50.50.60">
    <property type="entry name" value="FAD/NAD(P)-binding domain"/>
    <property type="match status" value="2"/>
</dbReference>
<accession>A0A401ZZY0</accession>
<feature type="domain" description="FAD/NAD(P)-binding" evidence="9">
    <location>
        <begin position="6"/>
        <end position="322"/>
    </location>
</feature>
<dbReference type="Pfam" id="PF02852">
    <property type="entry name" value="Pyr_redox_dim"/>
    <property type="match status" value="1"/>
</dbReference>
<evidence type="ECO:0000256" key="6">
    <source>
        <dbReference type="PIRSR" id="PIRSR000350-3"/>
    </source>
</evidence>
<dbReference type="PANTHER" id="PTHR43014">
    <property type="entry name" value="MERCURIC REDUCTASE"/>
    <property type="match status" value="1"/>
</dbReference>
<keyword evidence="11" id="KW-1185">Reference proteome</keyword>
<evidence type="ECO:0000313" key="11">
    <source>
        <dbReference type="Proteomes" id="UP000287352"/>
    </source>
</evidence>
<dbReference type="InterPro" id="IPR016156">
    <property type="entry name" value="FAD/NAD-linked_Rdtase_dimer_sf"/>
</dbReference>
<dbReference type="SUPFAM" id="SSF55424">
    <property type="entry name" value="FAD/NAD-linked reductases, dimerisation (C-terminal) domain"/>
    <property type="match status" value="1"/>
</dbReference>
<feature type="domain" description="Pyridine nucleotide-disulphide oxidoreductase dimerisation" evidence="8">
    <location>
        <begin position="349"/>
        <end position="455"/>
    </location>
</feature>
<keyword evidence="4" id="KW-0560">Oxidoreductase</keyword>
<sequence>MTTENFDTLIIGFGKGGKTLAGFLAKKGHKVAMVERSQEMYGGTCINIACIPTKSLVLSAEHAATHQPGTFEEKQMYYSNAINEKTRLVTALRKKNYDTLNTNPNVTVIDGLASFVSPSEVEVTLSKNQKSLHIQAGNIIIDTGTEPYMPQIQGLEQSQRIYTSTTLMEKQRLPHHMIVIGGGYVGLEFASIYRAFGSEITILEQRDTLLPAQDRDVAEAVMQTMQGQGIQFHFHANVQRIHDEAEQTIVEYTNESGQKQEIKGDAILVAVGRAAVTTELKLAEAGIATNERGFVKVDEHLRTNVPHIWALGDVNSGPQFTYISLDDFRIVRDQLYGDGKRSTLTRHHVPYSVFITPPLSHVGLSEEEAKRQNYEIKVAKLPAGANTRAQIMRETTGLLKAIVDAHTNKILGCTLYSAESNEVINTVAMAMHADMDYQILRDTIFTHPSVSEVLNDLFSLL</sequence>
<feature type="binding site" evidence="6">
    <location>
        <position position="204"/>
    </location>
    <ligand>
        <name>NAD(+)</name>
        <dbReference type="ChEBI" id="CHEBI:57540"/>
    </ligand>
</feature>
<dbReference type="RefSeq" id="WP_126580009.1">
    <property type="nucleotide sequence ID" value="NZ_BIFR01000001.1"/>
</dbReference>
<feature type="binding site" evidence="6">
    <location>
        <position position="313"/>
    </location>
    <ligand>
        <name>FAD</name>
        <dbReference type="ChEBI" id="CHEBI:57692"/>
    </ligand>
</feature>
<dbReference type="InterPro" id="IPR036188">
    <property type="entry name" value="FAD/NAD-bd_sf"/>
</dbReference>
<keyword evidence="3 6" id="KW-0274">FAD</keyword>
<dbReference type="SUPFAM" id="SSF51905">
    <property type="entry name" value="FAD/NAD(P)-binding domain"/>
    <property type="match status" value="1"/>
</dbReference>
<comment type="cofactor">
    <cofactor evidence="6">
        <name>FAD</name>
        <dbReference type="ChEBI" id="CHEBI:57692"/>
    </cofactor>
    <text evidence="6">Binds 1 FAD per subunit.</text>
</comment>
<dbReference type="PRINTS" id="PR00368">
    <property type="entry name" value="FADPNR"/>
</dbReference>
<keyword evidence="6" id="KW-0520">NAD</keyword>
<feature type="binding site" evidence="6">
    <location>
        <position position="54"/>
    </location>
    <ligand>
        <name>FAD</name>
        <dbReference type="ChEBI" id="CHEBI:57692"/>
    </ligand>
</feature>
<dbReference type="Proteomes" id="UP000287352">
    <property type="component" value="Unassembled WGS sequence"/>
</dbReference>
<dbReference type="GO" id="GO:0050660">
    <property type="term" value="F:flavin adenine dinucleotide binding"/>
    <property type="evidence" value="ECO:0007669"/>
    <property type="project" value="TreeGrafter"/>
</dbReference>
<dbReference type="OrthoDB" id="9800167at2"/>
<dbReference type="AlphaFoldDB" id="A0A401ZZY0"/>
<gene>
    <name evidence="10" type="ORF">KTT_22380</name>
</gene>
<keyword evidence="6" id="KW-0547">Nucleotide-binding</keyword>
<dbReference type="Pfam" id="PF07992">
    <property type="entry name" value="Pyr_redox_2"/>
    <property type="match status" value="1"/>
</dbReference>
<dbReference type="PIRSF" id="PIRSF000350">
    <property type="entry name" value="Mercury_reductase_MerA"/>
    <property type="match status" value="1"/>
</dbReference>
<evidence type="ECO:0000256" key="2">
    <source>
        <dbReference type="ARBA" id="ARBA00022630"/>
    </source>
</evidence>
<evidence type="ECO:0000256" key="4">
    <source>
        <dbReference type="ARBA" id="ARBA00023002"/>
    </source>
</evidence>
<comment type="caution">
    <text evidence="10">The sequence shown here is derived from an EMBL/GenBank/DDBJ whole genome shotgun (WGS) entry which is preliminary data.</text>
</comment>
<dbReference type="InterPro" id="IPR004099">
    <property type="entry name" value="Pyr_nucl-diS_OxRdtase_dimer"/>
</dbReference>
<evidence type="ECO:0000313" key="10">
    <source>
        <dbReference type="EMBL" id="GCE12379.1"/>
    </source>
</evidence>
<dbReference type="FunFam" id="3.30.390.30:FF:000001">
    <property type="entry name" value="Dihydrolipoyl dehydrogenase"/>
    <property type="match status" value="1"/>
</dbReference>
<feature type="active site" description="Proton acceptor" evidence="5">
    <location>
        <position position="447"/>
    </location>
</feature>